<dbReference type="Pfam" id="PF24137">
    <property type="entry name" value="DA_N"/>
    <property type="match status" value="1"/>
</dbReference>
<dbReference type="Proteomes" id="UP001610335">
    <property type="component" value="Unassembled WGS sequence"/>
</dbReference>
<feature type="compositionally biased region" description="Low complexity" evidence="1">
    <location>
        <begin position="99"/>
        <end position="117"/>
    </location>
</feature>
<feature type="signal peptide" evidence="2">
    <location>
        <begin position="1"/>
        <end position="15"/>
    </location>
</feature>
<proteinExistence type="predicted"/>
<dbReference type="SUPFAM" id="SSF159245">
    <property type="entry name" value="AttH-like"/>
    <property type="match status" value="1"/>
</dbReference>
<feature type="domain" description="Diels-Alderase N-terminal" evidence="3">
    <location>
        <begin position="14"/>
        <end position="264"/>
    </location>
</feature>
<evidence type="ECO:0000259" key="3">
    <source>
        <dbReference type="Pfam" id="PF24137"/>
    </source>
</evidence>
<gene>
    <name evidence="5" type="ORF">BDW59DRAFT_160024</name>
</gene>
<evidence type="ECO:0000313" key="6">
    <source>
        <dbReference type="Proteomes" id="UP001610335"/>
    </source>
</evidence>
<keyword evidence="2" id="KW-0732">Signal</keyword>
<protein>
    <recommendedName>
        <fullName evidence="7">AttH domain-containing protein</fullName>
    </recommendedName>
</protein>
<dbReference type="Pfam" id="PF25581">
    <property type="entry name" value="AsqO_C"/>
    <property type="match status" value="1"/>
</dbReference>
<sequence>MHIFPILSTLSLATARYTLHLPPTLQTGPTTADYITPSLTQSDLDSPKLNHANASSFDWWHFDAIASNSPNTSVAVTFSNAGPIGYPLIFPRGNASSSHPPTNGTHPNPNQNPNPTGALWAHVWITFPSGRKFTTAVPVATARVSGSGDSSLAIWHGAGGWMGSEEGYEVEIEIDQAHGSIVEEDGIAVLGRISLERITDSHSGCSTAGNFSSALGLGPGSLDGNGGRGIGWVSVLPDAIARVDLRVNGEVLRFEGYGFHDKLWSTSPFTSSTKSLTRGRAHLGPYSLLWLSYTPLIPSDSDSGMGTGTEAGQEIVSAFLARDGETTHAGCEAGTVRMTPGREQTEGGPVSGFQVEIPGARFSVATDVEVSESRGRHVRWNGRARGVFGREGGEVEDEGFAVFERFEY</sequence>
<accession>A0ABR4IIX0</accession>
<organism evidence="5 6">
    <name type="scientific">Aspergillus cavernicola</name>
    <dbReference type="NCBI Taxonomy" id="176166"/>
    <lineage>
        <taxon>Eukaryota</taxon>
        <taxon>Fungi</taxon>
        <taxon>Dikarya</taxon>
        <taxon>Ascomycota</taxon>
        <taxon>Pezizomycotina</taxon>
        <taxon>Eurotiomycetes</taxon>
        <taxon>Eurotiomycetidae</taxon>
        <taxon>Eurotiales</taxon>
        <taxon>Aspergillaceae</taxon>
        <taxon>Aspergillus</taxon>
        <taxon>Aspergillus subgen. Nidulantes</taxon>
    </lineage>
</organism>
<evidence type="ECO:0000256" key="2">
    <source>
        <dbReference type="SAM" id="SignalP"/>
    </source>
</evidence>
<keyword evidence="6" id="KW-1185">Reference proteome</keyword>
<name>A0ABR4IIX0_9EURO</name>
<feature type="region of interest" description="Disordered" evidence="1">
    <location>
        <begin position="92"/>
        <end position="117"/>
    </location>
</feature>
<evidence type="ECO:0000313" key="5">
    <source>
        <dbReference type="EMBL" id="KAL2827719.1"/>
    </source>
</evidence>
<evidence type="ECO:0000256" key="1">
    <source>
        <dbReference type="SAM" id="MobiDB-lite"/>
    </source>
</evidence>
<evidence type="ECO:0000259" key="4">
    <source>
        <dbReference type="Pfam" id="PF25581"/>
    </source>
</evidence>
<feature type="chain" id="PRO_5047011967" description="AttH domain-containing protein" evidence="2">
    <location>
        <begin position="16"/>
        <end position="408"/>
    </location>
</feature>
<dbReference type="EMBL" id="JBFXLS010000023">
    <property type="protein sequence ID" value="KAL2827719.1"/>
    <property type="molecule type" value="Genomic_DNA"/>
</dbReference>
<dbReference type="InterPro" id="IPR057722">
    <property type="entry name" value="AsqO/PenF-like_C"/>
</dbReference>
<feature type="domain" description="AsqO/PenF-like C-terminal" evidence="4">
    <location>
        <begin position="271"/>
        <end position="406"/>
    </location>
</feature>
<reference evidence="5 6" key="1">
    <citation type="submission" date="2024-07" db="EMBL/GenBank/DDBJ databases">
        <title>Section-level genome sequencing and comparative genomics of Aspergillus sections Usti and Cavernicolus.</title>
        <authorList>
            <consortium name="Lawrence Berkeley National Laboratory"/>
            <person name="Nybo J.L."/>
            <person name="Vesth T.C."/>
            <person name="Theobald S."/>
            <person name="Frisvad J.C."/>
            <person name="Larsen T.O."/>
            <person name="Kjaerboelling I."/>
            <person name="Rothschild-Mancinelli K."/>
            <person name="Lyhne E.K."/>
            <person name="Kogle M.E."/>
            <person name="Barry K."/>
            <person name="Clum A."/>
            <person name="Na H."/>
            <person name="Ledsgaard L."/>
            <person name="Lin J."/>
            <person name="Lipzen A."/>
            <person name="Kuo A."/>
            <person name="Riley R."/>
            <person name="Mondo S."/>
            <person name="LaButti K."/>
            <person name="Haridas S."/>
            <person name="Pangalinan J."/>
            <person name="Salamov A.A."/>
            <person name="Simmons B.A."/>
            <person name="Magnuson J.K."/>
            <person name="Chen J."/>
            <person name="Drula E."/>
            <person name="Henrissat B."/>
            <person name="Wiebenga A."/>
            <person name="Lubbers R.J."/>
            <person name="Gomes A.C."/>
            <person name="Makela M.R."/>
            <person name="Stajich J."/>
            <person name="Grigoriev I.V."/>
            <person name="Mortensen U.H."/>
            <person name="De vries R.P."/>
            <person name="Baker S.E."/>
            <person name="Andersen M.R."/>
        </authorList>
    </citation>
    <scope>NUCLEOTIDE SEQUENCE [LARGE SCALE GENOMIC DNA]</scope>
    <source>
        <strain evidence="5 6">CBS 600.67</strain>
    </source>
</reference>
<comment type="caution">
    <text evidence="5">The sequence shown here is derived from an EMBL/GenBank/DDBJ whole genome shotgun (WGS) entry which is preliminary data.</text>
</comment>
<evidence type="ECO:0008006" key="7">
    <source>
        <dbReference type="Google" id="ProtNLM"/>
    </source>
</evidence>
<dbReference type="InterPro" id="IPR056402">
    <property type="entry name" value="DA_N"/>
</dbReference>